<accession>A0A4Y7T119</accession>
<evidence type="ECO:0000256" key="1">
    <source>
        <dbReference type="SAM" id="MobiDB-lite"/>
    </source>
</evidence>
<feature type="region of interest" description="Disordered" evidence="1">
    <location>
        <begin position="376"/>
        <end position="399"/>
    </location>
</feature>
<dbReference type="OrthoDB" id="2823598at2759"/>
<protein>
    <recommendedName>
        <fullName evidence="4">F-box domain-containing protein</fullName>
    </recommendedName>
</protein>
<keyword evidence="3" id="KW-1185">Reference proteome</keyword>
<proteinExistence type="predicted"/>
<dbReference type="Gene3D" id="3.80.10.10">
    <property type="entry name" value="Ribonuclease Inhibitor"/>
    <property type="match status" value="1"/>
</dbReference>
<gene>
    <name evidence="2" type="ORF">FA13DRAFT_839880</name>
</gene>
<evidence type="ECO:0000313" key="3">
    <source>
        <dbReference type="Proteomes" id="UP000298030"/>
    </source>
</evidence>
<dbReference type="Proteomes" id="UP000298030">
    <property type="component" value="Unassembled WGS sequence"/>
</dbReference>
<dbReference type="AlphaFoldDB" id="A0A4Y7T119"/>
<name>A0A4Y7T119_COPMI</name>
<reference evidence="2 3" key="1">
    <citation type="journal article" date="2019" name="Nat. Ecol. Evol.">
        <title>Megaphylogeny resolves global patterns of mushroom evolution.</title>
        <authorList>
            <person name="Varga T."/>
            <person name="Krizsan K."/>
            <person name="Foldi C."/>
            <person name="Dima B."/>
            <person name="Sanchez-Garcia M."/>
            <person name="Sanchez-Ramirez S."/>
            <person name="Szollosi G.J."/>
            <person name="Szarkandi J.G."/>
            <person name="Papp V."/>
            <person name="Albert L."/>
            <person name="Andreopoulos W."/>
            <person name="Angelini C."/>
            <person name="Antonin V."/>
            <person name="Barry K.W."/>
            <person name="Bougher N.L."/>
            <person name="Buchanan P."/>
            <person name="Buyck B."/>
            <person name="Bense V."/>
            <person name="Catcheside P."/>
            <person name="Chovatia M."/>
            <person name="Cooper J."/>
            <person name="Damon W."/>
            <person name="Desjardin D."/>
            <person name="Finy P."/>
            <person name="Geml J."/>
            <person name="Haridas S."/>
            <person name="Hughes K."/>
            <person name="Justo A."/>
            <person name="Karasinski D."/>
            <person name="Kautmanova I."/>
            <person name="Kiss B."/>
            <person name="Kocsube S."/>
            <person name="Kotiranta H."/>
            <person name="LaButti K.M."/>
            <person name="Lechner B.E."/>
            <person name="Liimatainen K."/>
            <person name="Lipzen A."/>
            <person name="Lukacs Z."/>
            <person name="Mihaltcheva S."/>
            <person name="Morgado L.N."/>
            <person name="Niskanen T."/>
            <person name="Noordeloos M.E."/>
            <person name="Ohm R.A."/>
            <person name="Ortiz-Santana B."/>
            <person name="Ovrebo C."/>
            <person name="Racz N."/>
            <person name="Riley R."/>
            <person name="Savchenko A."/>
            <person name="Shiryaev A."/>
            <person name="Soop K."/>
            <person name="Spirin V."/>
            <person name="Szebenyi C."/>
            <person name="Tomsovsky M."/>
            <person name="Tulloss R.E."/>
            <person name="Uehling J."/>
            <person name="Grigoriev I.V."/>
            <person name="Vagvolgyi C."/>
            <person name="Papp T."/>
            <person name="Martin F.M."/>
            <person name="Miettinen O."/>
            <person name="Hibbett D.S."/>
            <person name="Nagy L.G."/>
        </authorList>
    </citation>
    <scope>NUCLEOTIDE SEQUENCE [LARGE SCALE GENOMIC DNA]</scope>
    <source>
        <strain evidence="2 3">FP101781</strain>
    </source>
</reference>
<sequence>MSWPPRDREGSSSVRSGNLDTIPWRIAAVCSYWRTTVLSLPDIWSNIQLDLSFERLLPGLSPFEISRSIHKFLEASLLRSGNTLVSFSLKYSTDVAGLQDEAIRDVVCSLLIPLVEVSGRWEDVTLDLEDLFSFHALLSPAVDRVPNLKRLYLASPGHSFTTPRPWHAIDAFSNAPKLRQLTLIHIPHPTLHLRLPWEQLTHLRSKGSHFHEGEFTKLLRSAPSLQEFTTEDERVLDMAAPMPVVPTPLSAASNNSAVHLPHLRSLSVANKGSYISRIFQLITAPSLASLSIHSRTAYSADHAISMLRRSFCTFQLRSLTLESSRDLDVVWEENYGVVCLLAELKGVEELVLRISKASDEIIPRLTVRRGMGGNPQRNAALMSYANPGNSNPAQPAPKQGTVLLPNLKSFSLEDSFCASAGELKEMLQSRIASTSSMSTENGGPMDGVARLKNVFLKLSRPPPPSYVELEALGALAREKVLEINIVV</sequence>
<dbReference type="STRING" id="71717.A0A4Y7T119"/>
<dbReference type="SUPFAM" id="SSF52047">
    <property type="entry name" value="RNI-like"/>
    <property type="match status" value="1"/>
</dbReference>
<evidence type="ECO:0008006" key="4">
    <source>
        <dbReference type="Google" id="ProtNLM"/>
    </source>
</evidence>
<organism evidence="2 3">
    <name type="scientific">Coprinellus micaceus</name>
    <name type="common">Glistening ink-cap mushroom</name>
    <name type="synonym">Coprinus micaceus</name>
    <dbReference type="NCBI Taxonomy" id="71717"/>
    <lineage>
        <taxon>Eukaryota</taxon>
        <taxon>Fungi</taxon>
        <taxon>Dikarya</taxon>
        <taxon>Basidiomycota</taxon>
        <taxon>Agaricomycotina</taxon>
        <taxon>Agaricomycetes</taxon>
        <taxon>Agaricomycetidae</taxon>
        <taxon>Agaricales</taxon>
        <taxon>Agaricineae</taxon>
        <taxon>Psathyrellaceae</taxon>
        <taxon>Coprinellus</taxon>
    </lineage>
</organism>
<dbReference type="InterPro" id="IPR032675">
    <property type="entry name" value="LRR_dom_sf"/>
</dbReference>
<dbReference type="EMBL" id="QPFP01000036">
    <property type="protein sequence ID" value="TEB27860.1"/>
    <property type="molecule type" value="Genomic_DNA"/>
</dbReference>
<evidence type="ECO:0000313" key="2">
    <source>
        <dbReference type="EMBL" id="TEB27860.1"/>
    </source>
</evidence>
<comment type="caution">
    <text evidence="2">The sequence shown here is derived from an EMBL/GenBank/DDBJ whole genome shotgun (WGS) entry which is preliminary data.</text>
</comment>